<dbReference type="SUPFAM" id="SSF47781">
    <property type="entry name" value="RuvA domain 2-like"/>
    <property type="match status" value="2"/>
</dbReference>
<dbReference type="PANTHER" id="PTHR21180:SF32">
    <property type="entry name" value="ENDONUCLEASE_EXONUCLEASE_PHOSPHATASE FAMILY DOMAIN-CONTAINING PROTEIN 1"/>
    <property type="match status" value="1"/>
</dbReference>
<dbReference type="Gene3D" id="1.10.150.320">
    <property type="entry name" value="Photosystem II 12 kDa extrinsic protein"/>
    <property type="match status" value="1"/>
</dbReference>
<keyword evidence="3" id="KW-1185">Reference proteome</keyword>
<reference evidence="2 3" key="1">
    <citation type="submission" date="2016-03" db="EMBL/GenBank/DDBJ databases">
        <title>EvidentialGene: Evidence-directed Construction of Genes on Genomes.</title>
        <authorList>
            <person name="Gilbert D.G."/>
            <person name="Choi J.-H."/>
            <person name="Mockaitis K."/>
            <person name="Colbourne J."/>
            <person name="Pfrender M."/>
        </authorList>
    </citation>
    <scope>NUCLEOTIDE SEQUENCE [LARGE SCALE GENOMIC DNA]</scope>
    <source>
        <strain evidence="2 3">Xinb3</strain>
        <tissue evidence="2">Complete organism</tissue>
    </source>
</reference>
<name>A0A0P5U2E7_9CRUS</name>
<accession>A0A0P5U2E7</accession>
<comment type="caution">
    <text evidence="2">The sequence shown here is derived from an EMBL/GenBank/DDBJ whole genome shotgun (WGS) entry which is preliminary data.</text>
</comment>
<feature type="region of interest" description="Disordered" evidence="1">
    <location>
        <begin position="184"/>
        <end position="226"/>
    </location>
</feature>
<feature type="compositionally biased region" description="Polar residues" evidence="1">
    <location>
        <begin position="184"/>
        <end position="212"/>
    </location>
</feature>
<evidence type="ECO:0000256" key="1">
    <source>
        <dbReference type="SAM" id="MobiDB-lite"/>
    </source>
</evidence>
<dbReference type="AlphaFoldDB" id="A0A0P5U2E7"/>
<dbReference type="EMBL" id="LRGB01001205">
    <property type="protein sequence ID" value="KZS13340.1"/>
    <property type="molecule type" value="Genomic_DNA"/>
</dbReference>
<keyword evidence="2" id="KW-0269">Exonuclease</keyword>
<gene>
    <name evidence="2" type="ORF">APZ42_021558</name>
</gene>
<proteinExistence type="predicted"/>
<keyword evidence="2" id="KW-0255">Endonuclease</keyword>
<feature type="compositionally biased region" description="Basic and acidic residues" evidence="1">
    <location>
        <begin position="29"/>
        <end position="39"/>
    </location>
</feature>
<protein>
    <submittedName>
        <fullName evidence="2">Endonuclease/exonuclease/phosphatase family domain-containing protein 1</fullName>
    </submittedName>
</protein>
<dbReference type="GO" id="GO:0004527">
    <property type="term" value="F:exonuclease activity"/>
    <property type="evidence" value="ECO:0007669"/>
    <property type="project" value="UniProtKB-KW"/>
</dbReference>
<keyword evidence="2" id="KW-0540">Nuclease</keyword>
<keyword evidence="2" id="KW-0378">Hydrolase</keyword>
<dbReference type="InterPro" id="IPR051675">
    <property type="entry name" value="Endo/Exo/Phosphatase_dom_1"/>
</dbReference>
<dbReference type="GO" id="GO:0004519">
    <property type="term" value="F:endonuclease activity"/>
    <property type="evidence" value="ECO:0007669"/>
    <property type="project" value="UniProtKB-KW"/>
</dbReference>
<dbReference type="Gene3D" id="1.10.150.280">
    <property type="entry name" value="AF1531-like domain"/>
    <property type="match status" value="1"/>
</dbReference>
<dbReference type="STRING" id="35525.A0A0P5U2E7"/>
<dbReference type="PANTHER" id="PTHR21180">
    <property type="entry name" value="ENDONUCLEASE/EXONUCLEASE/PHOSPHATASE FAMILY DOMAIN-CONTAINING PROTEIN 1"/>
    <property type="match status" value="1"/>
</dbReference>
<evidence type="ECO:0000313" key="3">
    <source>
        <dbReference type="Proteomes" id="UP000076858"/>
    </source>
</evidence>
<dbReference type="Proteomes" id="UP000076858">
    <property type="component" value="Unassembled WGS sequence"/>
</dbReference>
<evidence type="ECO:0000313" key="2">
    <source>
        <dbReference type="EMBL" id="KZS13340.1"/>
    </source>
</evidence>
<dbReference type="GO" id="GO:0005886">
    <property type="term" value="C:plasma membrane"/>
    <property type="evidence" value="ECO:0007669"/>
    <property type="project" value="TreeGrafter"/>
</dbReference>
<feature type="region of interest" description="Disordered" evidence="1">
    <location>
        <begin position="25"/>
        <end position="48"/>
    </location>
</feature>
<dbReference type="OrthoDB" id="6237065at2759"/>
<dbReference type="InterPro" id="IPR010994">
    <property type="entry name" value="RuvA_2-like"/>
</dbReference>
<organism evidence="2 3">
    <name type="scientific">Daphnia magna</name>
    <dbReference type="NCBI Taxonomy" id="35525"/>
    <lineage>
        <taxon>Eukaryota</taxon>
        <taxon>Metazoa</taxon>
        <taxon>Ecdysozoa</taxon>
        <taxon>Arthropoda</taxon>
        <taxon>Crustacea</taxon>
        <taxon>Branchiopoda</taxon>
        <taxon>Diplostraca</taxon>
        <taxon>Cladocera</taxon>
        <taxon>Anomopoda</taxon>
        <taxon>Daphniidae</taxon>
        <taxon>Daphnia</taxon>
    </lineage>
</organism>
<dbReference type="Pfam" id="PF12836">
    <property type="entry name" value="HHH_3"/>
    <property type="match status" value="2"/>
</dbReference>
<sequence>MGQCVSQEPTFPHRQAILAPTCKASVSDTSHDNHSHAEFSDSTVQENSNLDDLTKLDTTSEYYEGVTRKHPVRKSIGKGSIASFLPKVKGSSIRSKAEKDSHLSAAFNMSFNKFEVVRLDVNAATEEELMTLTGITRNVAHTIIEHRNAIGAFKKVEDLALVTGVGAAKLQTIKPEICIGKKVPSSSASITTGNPSINSLNGNAETISTASSPKPDRQRRRRRDPVNINTASIFQLMTVEGVTQELAAHLVHYREKKGPFKTLYDLRKVTGFSTRLISALGPYLTLENNHIGALDSQQIQNGHLHSHRRTASLPSGPLLNTGGSIGPPKSLLSSPSPVFPSLSQFRKVLDETQGTQDAQDVNDAAQLNGDAVELYENGLRILSWNLDGLSVEKARNPGVINVVGNLLTRYHIKVAVIEGVADPLGLKELCENINKLEGLSTEPFLCTLTDGSVGYLHRVALQVNDSPTCTLLPIRLATVEYFNLVLALVTCSLTNIADNQPTTLVPQLVKSVMDLTRTERVLFMVDLHHANQLLYIEEFQNLGYRPLVTKGESTCYTQKAVHATNEIYSNVLVSRYSQKGLTGSFGVIREGLNHILIPNGWSWNGPVSLFCPIWVEFKGGEEGD</sequence>